<protein>
    <submittedName>
        <fullName evidence="1">Uncharacterized protein</fullName>
    </submittedName>
</protein>
<reference evidence="1" key="1">
    <citation type="submission" date="2017-07" db="EMBL/GenBank/DDBJ databases">
        <authorList>
            <person name="Mikheyev A."/>
            <person name="Grau M."/>
        </authorList>
    </citation>
    <scope>NUCLEOTIDE SEQUENCE</scope>
    <source>
        <tissue evidence="1">Venom_gland</tissue>
    </source>
</reference>
<accession>A0A2D4EMR1</accession>
<dbReference type="EMBL" id="IACJ01008899">
    <property type="protein sequence ID" value="LAA36149.1"/>
    <property type="molecule type" value="Transcribed_RNA"/>
</dbReference>
<name>A0A2D4EMR1_MICCO</name>
<evidence type="ECO:0000313" key="1">
    <source>
        <dbReference type="EMBL" id="LAA36149.1"/>
    </source>
</evidence>
<reference evidence="1" key="2">
    <citation type="submission" date="2017-11" db="EMBL/GenBank/DDBJ databases">
        <title>Coralsnake Venomics: Analyses of Venom Gland Transcriptomes and Proteomes of Six Brazilian Taxa.</title>
        <authorList>
            <person name="Aird S.D."/>
            <person name="Jorge da Silva N."/>
            <person name="Qiu L."/>
            <person name="Villar-Briones A."/>
            <person name="Aparecida-Saddi V."/>
            <person name="Campos-Telles M.P."/>
            <person name="Grau M."/>
            <person name="Mikheyev A.S."/>
        </authorList>
    </citation>
    <scope>NUCLEOTIDE SEQUENCE</scope>
    <source>
        <tissue evidence="1">Venom_gland</tissue>
    </source>
</reference>
<sequence length="99" mass="10859">MAELKQLKSNSPNHKYEPVVECLNFDHVVSRYVAGFGLAPRSLPRFQSRAGAPPLPGGSSLSPRIVAFIHEWTFLSQEGLLLCFPIPRGQGPVIFEPGT</sequence>
<proteinExistence type="predicted"/>
<organism evidence="1">
    <name type="scientific">Micrurus corallinus</name>
    <name type="common">Brazilian coral snake</name>
    <dbReference type="NCBI Taxonomy" id="54390"/>
    <lineage>
        <taxon>Eukaryota</taxon>
        <taxon>Metazoa</taxon>
        <taxon>Chordata</taxon>
        <taxon>Craniata</taxon>
        <taxon>Vertebrata</taxon>
        <taxon>Euteleostomi</taxon>
        <taxon>Lepidosauria</taxon>
        <taxon>Squamata</taxon>
        <taxon>Bifurcata</taxon>
        <taxon>Unidentata</taxon>
        <taxon>Episquamata</taxon>
        <taxon>Toxicofera</taxon>
        <taxon>Serpentes</taxon>
        <taxon>Colubroidea</taxon>
        <taxon>Elapidae</taxon>
        <taxon>Elapinae</taxon>
        <taxon>Micrurus</taxon>
    </lineage>
</organism>
<dbReference type="AlphaFoldDB" id="A0A2D4EMR1"/>